<name>A0A811BS72_9VIRU</name>
<reference evidence="2" key="1">
    <citation type="submission" date="2021-04" db="EMBL/GenBank/DDBJ databases">
        <title>Draft Genome Sequence of Pandoravirus japonicus, Isolated from the Sabaishi River of Niigata, Japan.</title>
        <authorList>
            <person name="Hosokawa N."/>
            <person name="Takahashi H."/>
            <person name="Aoki K."/>
            <person name="Takemura M."/>
        </authorList>
    </citation>
    <scope>NUCLEOTIDE SEQUENCE</scope>
</reference>
<accession>A0A811BS72</accession>
<feature type="transmembrane region" description="Helical" evidence="1">
    <location>
        <begin position="17"/>
        <end position="34"/>
    </location>
</feature>
<keyword evidence="1" id="KW-1133">Transmembrane helix</keyword>
<proteinExistence type="predicted"/>
<sequence length="130" mass="14045">MAKTANGPTLRARSTRLSPLVSFFVVALFFSLALAKAIPPWAVCVCGLFLLNCLIFRLFVHGAAMVASAREMNGLCFGAVMGSPWPAVRQRPWRTIRTSAHGNDQHVIGLLFPVQSFFFSPAQTPGPPGS</sequence>
<keyword evidence="1" id="KW-0472">Membrane</keyword>
<keyword evidence="1" id="KW-0812">Transmembrane</keyword>
<evidence type="ECO:0000313" key="2">
    <source>
        <dbReference type="EMBL" id="BCU03345.1"/>
    </source>
</evidence>
<evidence type="ECO:0000256" key="1">
    <source>
        <dbReference type="SAM" id="Phobius"/>
    </source>
</evidence>
<evidence type="ECO:0000313" key="3">
    <source>
        <dbReference type="Proteomes" id="UP001253637"/>
    </source>
</evidence>
<feature type="transmembrane region" description="Helical" evidence="1">
    <location>
        <begin position="40"/>
        <end position="60"/>
    </location>
</feature>
<dbReference type="EMBL" id="LC625835">
    <property type="protein sequence ID" value="BCU03345.1"/>
    <property type="molecule type" value="Genomic_DNA"/>
</dbReference>
<protein>
    <submittedName>
        <fullName evidence="2">Uncharacterized protein</fullName>
    </submittedName>
</protein>
<organism evidence="2 3">
    <name type="scientific">Pandoravirus japonicus</name>
    <dbReference type="NCBI Taxonomy" id="2823154"/>
    <lineage>
        <taxon>Viruses</taxon>
        <taxon>Pandoravirus</taxon>
    </lineage>
</organism>
<dbReference type="Proteomes" id="UP001253637">
    <property type="component" value="Segment"/>
</dbReference>